<dbReference type="GO" id="GO:0009236">
    <property type="term" value="P:cobalamin biosynthetic process"/>
    <property type="evidence" value="ECO:0007669"/>
    <property type="project" value="UniProtKB-UniRule"/>
</dbReference>
<protein>
    <submittedName>
        <fullName evidence="9">Precorrin-2 C(20)-methyltransferase</fullName>
        <ecNumber evidence="9">2.1.1.130</ecNumber>
    </submittedName>
</protein>
<dbReference type="InterPro" id="IPR006364">
    <property type="entry name" value="CobI/CbiL/CobIJ_dom"/>
</dbReference>
<reference evidence="9 10" key="1">
    <citation type="submission" date="2018-08" db="EMBL/GenBank/DDBJ databases">
        <title>A genome reference for cultivated species of the human gut microbiota.</title>
        <authorList>
            <person name="Zou Y."/>
            <person name="Xue W."/>
            <person name="Luo G."/>
        </authorList>
    </citation>
    <scope>NUCLEOTIDE SEQUENCE [LARGE SCALE GENOMIC DNA]</scope>
    <source>
        <strain evidence="9 10">AM28-23</strain>
    </source>
</reference>
<gene>
    <name evidence="9" type="primary">cobI</name>
    <name evidence="9" type="ORF">DW740_13185</name>
</gene>
<dbReference type="EMBL" id="QSKF01000011">
    <property type="protein sequence ID" value="RHE38318.1"/>
    <property type="molecule type" value="Genomic_DNA"/>
</dbReference>
<dbReference type="Gene3D" id="3.40.1010.10">
    <property type="entry name" value="Cobalt-precorrin-4 Transmethylase, Domain 1"/>
    <property type="match status" value="1"/>
</dbReference>
<evidence type="ECO:0000256" key="1">
    <source>
        <dbReference type="ARBA" id="ARBA00004953"/>
    </source>
</evidence>
<keyword evidence="3" id="KW-0169">Cobalamin biosynthesis</keyword>
<evidence type="ECO:0000256" key="7">
    <source>
        <dbReference type="PIRNR" id="PIRNR036427"/>
    </source>
</evidence>
<dbReference type="InterPro" id="IPR012382">
    <property type="entry name" value="CobI/CbiL"/>
</dbReference>
<accession>A0A414EGX0</accession>
<name>A0A414EGX0_9FIRM</name>
<evidence type="ECO:0000256" key="5">
    <source>
        <dbReference type="ARBA" id="ARBA00022679"/>
    </source>
</evidence>
<dbReference type="PANTHER" id="PTHR43467">
    <property type="entry name" value="COBALT-PRECORRIN-2 C(20)-METHYLTRANSFERASE"/>
    <property type="match status" value="1"/>
</dbReference>
<organism evidence="9 10">
    <name type="scientific">Blautia obeum</name>
    <dbReference type="NCBI Taxonomy" id="40520"/>
    <lineage>
        <taxon>Bacteria</taxon>
        <taxon>Bacillati</taxon>
        <taxon>Bacillota</taxon>
        <taxon>Clostridia</taxon>
        <taxon>Lachnospirales</taxon>
        <taxon>Lachnospiraceae</taxon>
        <taxon>Blautia</taxon>
    </lineage>
</organism>
<dbReference type="GO" id="GO:0032259">
    <property type="term" value="P:methylation"/>
    <property type="evidence" value="ECO:0007669"/>
    <property type="project" value="UniProtKB-KW"/>
</dbReference>
<comment type="pathway">
    <text evidence="1">Cofactor biosynthesis; adenosylcobalamin biosynthesis.</text>
</comment>
<dbReference type="CDD" id="cd11645">
    <property type="entry name" value="Precorrin_2_C20_MT"/>
    <property type="match status" value="1"/>
</dbReference>
<keyword evidence="4 9" id="KW-0489">Methyltransferase</keyword>
<dbReference type="Proteomes" id="UP000283745">
    <property type="component" value="Unassembled WGS sequence"/>
</dbReference>
<evidence type="ECO:0000256" key="4">
    <source>
        <dbReference type="ARBA" id="ARBA00022603"/>
    </source>
</evidence>
<dbReference type="RefSeq" id="WP_118040539.1">
    <property type="nucleotide sequence ID" value="NZ_CABJFK010000011.1"/>
</dbReference>
<dbReference type="InterPro" id="IPR035996">
    <property type="entry name" value="4pyrrol_Methylase_sf"/>
</dbReference>
<dbReference type="PIRSF" id="PIRSF036427">
    <property type="entry name" value="Precrrn-2_mtase"/>
    <property type="match status" value="1"/>
</dbReference>
<keyword evidence="6" id="KW-0949">S-adenosyl-L-methionine</keyword>
<dbReference type="Gene3D" id="3.30.950.10">
    <property type="entry name" value="Methyltransferase, Cobalt-precorrin-4 Transmethylase, Domain 2"/>
    <property type="match status" value="1"/>
</dbReference>
<dbReference type="EC" id="2.1.1.130" evidence="9"/>
<comment type="similarity">
    <text evidence="2 7">Belongs to the precorrin methyltransferase family.</text>
</comment>
<dbReference type="NCBIfam" id="TIGR01467">
    <property type="entry name" value="cobI_cbiL"/>
    <property type="match status" value="1"/>
</dbReference>
<dbReference type="InterPro" id="IPR014776">
    <property type="entry name" value="4pyrrole_Mease_sub2"/>
</dbReference>
<evidence type="ECO:0000313" key="10">
    <source>
        <dbReference type="Proteomes" id="UP000283745"/>
    </source>
</evidence>
<evidence type="ECO:0000313" key="9">
    <source>
        <dbReference type="EMBL" id="RHE38318.1"/>
    </source>
</evidence>
<dbReference type="PANTHER" id="PTHR43467:SF2">
    <property type="entry name" value="COBALT-PRECORRIN-2 C(20)-METHYLTRANSFERASE"/>
    <property type="match status" value="1"/>
</dbReference>
<evidence type="ECO:0000256" key="2">
    <source>
        <dbReference type="ARBA" id="ARBA00005879"/>
    </source>
</evidence>
<dbReference type="Pfam" id="PF00590">
    <property type="entry name" value="TP_methylase"/>
    <property type="match status" value="1"/>
</dbReference>
<comment type="caution">
    <text evidence="9">The sequence shown here is derived from an EMBL/GenBank/DDBJ whole genome shotgun (WGS) entry which is preliminary data.</text>
</comment>
<dbReference type="UniPathway" id="UPA00148"/>
<evidence type="ECO:0000256" key="6">
    <source>
        <dbReference type="ARBA" id="ARBA00022691"/>
    </source>
</evidence>
<proteinExistence type="inferred from homology"/>
<feature type="domain" description="Tetrapyrrole methylase" evidence="8">
    <location>
        <begin position="4"/>
        <end position="208"/>
    </location>
</feature>
<keyword evidence="5 9" id="KW-0808">Transferase</keyword>
<dbReference type="InterPro" id="IPR000878">
    <property type="entry name" value="4pyrrol_Mease"/>
</dbReference>
<sequence length="228" mass="25345">MKGTLFGVGVGPGDPELMTLKAVRMIRENEVIAVPGADVRETVAYKIAVQAVPELADKELLPIYMPMTHDADELERNHAKGAKTLESYLDQGKNIVFLTLGDPCVYSTFSYLQHRVEADGYHTELVSGITSFCAAAARLNISLSEWNEQLHIIPAVHRLDNELTESGNYILMKSGKKMNQVKEILSRSGKDVLMVENCGMPNEHIYHSVEEIPDDAGYYSLIIAKEHK</sequence>
<dbReference type="SUPFAM" id="SSF53790">
    <property type="entry name" value="Tetrapyrrole methylase"/>
    <property type="match status" value="1"/>
</dbReference>
<dbReference type="GO" id="GO:0030788">
    <property type="term" value="F:precorrin-2 C20-methyltransferase activity"/>
    <property type="evidence" value="ECO:0007669"/>
    <property type="project" value="UniProtKB-EC"/>
</dbReference>
<evidence type="ECO:0000259" key="8">
    <source>
        <dbReference type="Pfam" id="PF00590"/>
    </source>
</evidence>
<dbReference type="AlphaFoldDB" id="A0A414EGX0"/>
<evidence type="ECO:0000256" key="3">
    <source>
        <dbReference type="ARBA" id="ARBA00022573"/>
    </source>
</evidence>
<dbReference type="InterPro" id="IPR014777">
    <property type="entry name" value="4pyrrole_Mease_sub1"/>
</dbReference>